<evidence type="ECO:0000313" key="1">
    <source>
        <dbReference type="EMBL" id="MFC3124326.1"/>
    </source>
</evidence>
<dbReference type="RefSeq" id="WP_379594752.1">
    <property type="nucleotide sequence ID" value="NZ_JBHRTN010000005.1"/>
</dbReference>
<dbReference type="Proteomes" id="UP001595593">
    <property type="component" value="Unassembled WGS sequence"/>
</dbReference>
<name>A0ABV7FYE3_9PROT</name>
<gene>
    <name evidence="1" type="ORF">ACFOD4_04570</name>
</gene>
<comment type="caution">
    <text evidence="1">The sequence shown here is derived from an EMBL/GenBank/DDBJ whole genome shotgun (WGS) entry which is preliminary data.</text>
</comment>
<reference evidence="2" key="1">
    <citation type="journal article" date="2019" name="Int. J. Syst. Evol. Microbiol.">
        <title>The Global Catalogue of Microorganisms (GCM) 10K type strain sequencing project: providing services to taxonomists for standard genome sequencing and annotation.</title>
        <authorList>
            <consortium name="The Broad Institute Genomics Platform"/>
            <consortium name="The Broad Institute Genome Sequencing Center for Infectious Disease"/>
            <person name="Wu L."/>
            <person name="Ma J."/>
        </authorList>
    </citation>
    <scope>NUCLEOTIDE SEQUENCE [LARGE SCALE GENOMIC DNA]</scope>
    <source>
        <strain evidence="2">KCTC 52094</strain>
    </source>
</reference>
<proteinExistence type="predicted"/>
<dbReference type="SUPFAM" id="SSF56973">
    <property type="entry name" value="Aerolisin/ETX pore-forming domain"/>
    <property type="match status" value="1"/>
</dbReference>
<dbReference type="EMBL" id="JBHRTN010000005">
    <property type="protein sequence ID" value="MFC3124326.1"/>
    <property type="molecule type" value="Genomic_DNA"/>
</dbReference>
<keyword evidence="2" id="KW-1185">Reference proteome</keyword>
<accession>A0ABV7FYE3</accession>
<sequence length="393" mass="42870">MTEVNAAVSINQLLAQKPPINYEVDVEVWEDVWEELPDRPAVTRGTLHRVRRRAKVIRRQTAAAPAEVIDSEVVVAHEVEWRKEKMTSLPEKLVIQRVLYTHCSEGTLSVPISLSVSASKGFTVSKSKGVTTTQNHRVNLNIPLSFGAPAPGPNSSLSFGVDFNTSTSISTTEQETSSKQESRSFGANLNLTKKERGYVELIAYQFGISVPFKAKVTVDGNLKPNISGLMRASQLLSETERTFEIEGELVAHDVSQGHASTVVLPGLPNCDNAPPLITSTENPLYPPGTVMADAATRSRMFILTDDNIAQPAAPDLPTWDGATMGPPTGTTYYVTSSYTIGKFAVQCGFSDLGVPNTGIFNVEEREYTTWVDGKASMTWRETVETFQSCPNVS</sequence>
<protein>
    <submittedName>
        <fullName evidence="1">Uncharacterized protein</fullName>
    </submittedName>
</protein>
<evidence type="ECO:0000313" key="2">
    <source>
        <dbReference type="Proteomes" id="UP001595593"/>
    </source>
</evidence>
<dbReference type="Gene3D" id="2.170.15.10">
    <property type="entry name" value="Proaerolysin, chain A, domain 3"/>
    <property type="match status" value="1"/>
</dbReference>
<organism evidence="1 2">
    <name type="scientific">Teichococcus globiformis</name>
    <dbReference type="NCBI Taxonomy" id="2307229"/>
    <lineage>
        <taxon>Bacteria</taxon>
        <taxon>Pseudomonadati</taxon>
        <taxon>Pseudomonadota</taxon>
        <taxon>Alphaproteobacteria</taxon>
        <taxon>Acetobacterales</taxon>
        <taxon>Roseomonadaceae</taxon>
        <taxon>Roseomonas</taxon>
    </lineage>
</organism>